<reference evidence="2" key="1">
    <citation type="journal article" date="2013" name="Science">
        <title>The Amborella genome and the evolution of flowering plants.</title>
        <authorList>
            <consortium name="Amborella Genome Project"/>
        </authorList>
    </citation>
    <scope>NUCLEOTIDE SEQUENCE [LARGE SCALE GENOMIC DNA]</scope>
</reference>
<sequence length="112" mass="12880">MVAFFICRRKELRVVIMDPTGTGKAKMPLISVKKLVYKGLDIAMNKVFVKKKRGVLPPLTWGVRCQEQGLRFIGTIAAIFGWILKRQCRLHYSHGLWKAIGVPEFEFINFMP</sequence>
<organism evidence="1 2">
    <name type="scientific">Amborella trichopoda</name>
    <dbReference type="NCBI Taxonomy" id="13333"/>
    <lineage>
        <taxon>Eukaryota</taxon>
        <taxon>Viridiplantae</taxon>
        <taxon>Streptophyta</taxon>
        <taxon>Embryophyta</taxon>
        <taxon>Tracheophyta</taxon>
        <taxon>Spermatophyta</taxon>
        <taxon>Magnoliopsida</taxon>
        <taxon>Amborellales</taxon>
        <taxon>Amborellaceae</taxon>
        <taxon>Amborella</taxon>
    </lineage>
</organism>
<dbReference type="EMBL" id="KI393463">
    <property type="protein sequence ID" value="ERN08351.1"/>
    <property type="molecule type" value="Genomic_DNA"/>
</dbReference>
<dbReference type="HOGENOM" id="CLU_2149258_0_0_1"/>
<protein>
    <submittedName>
        <fullName evidence="1">Uncharacterized protein</fullName>
    </submittedName>
</protein>
<keyword evidence="2" id="KW-1185">Reference proteome</keyword>
<dbReference type="Gramene" id="ERN08351">
    <property type="protein sequence ID" value="ERN08351"/>
    <property type="gene ID" value="AMTR_s00148p00022380"/>
</dbReference>
<dbReference type="AlphaFoldDB" id="W1PKZ1"/>
<evidence type="ECO:0000313" key="2">
    <source>
        <dbReference type="Proteomes" id="UP000017836"/>
    </source>
</evidence>
<accession>W1PKZ1</accession>
<gene>
    <name evidence="1" type="ORF">AMTR_s00148p00022380</name>
</gene>
<evidence type="ECO:0000313" key="1">
    <source>
        <dbReference type="EMBL" id="ERN08351.1"/>
    </source>
</evidence>
<dbReference type="Proteomes" id="UP000017836">
    <property type="component" value="Unassembled WGS sequence"/>
</dbReference>
<proteinExistence type="predicted"/>
<name>W1PKZ1_AMBTC</name>